<evidence type="ECO:0000256" key="2">
    <source>
        <dbReference type="ARBA" id="ARBA00004651"/>
    </source>
</evidence>
<sequence>MMSPVEALAVIVTIAGIALTAQRRVLGWPCSLAASALYLAVFAKARLYADSALQIVFCLFLLKGWYDWHRAAQDKAGITVRPIAHTILIRDLALGVATSLVLGVALRDWTSDAAPMTDATLSVFSMIGQIWTARRLIACWPLWIAVDCAYIALFLERTLWLSAGLYAGLTGLAVWGWLTWRKAQISHA</sequence>
<protein>
    <recommendedName>
        <fullName evidence="4">Nicotinamide riboside transporter PnuC</fullName>
    </recommendedName>
</protein>
<evidence type="ECO:0000256" key="8">
    <source>
        <dbReference type="ARBA" id="ARBA00022989"/>
    </source>
</evidence>
<feature type="transmembrane region" description="Helical" evidence="10">
    <location>
        <begin position="159"/>
        <end position="178"/>
    </location>
</feature>
<evidence type="ECO:0000256" key="10">
    <source>
        <dbReference type="SAM" id="Phobius"/>
    </source>
</evidence>
<evidence type="ECO:0000256" key="7">
    <source>
        <dbReference type="ARBA" id="ARBA00022692"/>
    </source>
</evidence>
<keyword evidence="5" id="KW-0813">Transport</keyword>
<evidence type="ECO:0000256" key="1">
    <source>
        <dbReference type="ARBA" id="ARBA00002672"/>
    </source>
</evidence>
<dbReference type="PANTHER" id="PTHR36122:SF2">
    <property type="entry name" value="NICOTINAMIDE RIBOSIDE TRANSPORTER PNUC"/>
    <property type="match status" value="1"/>
</dbReference>
<evidence type="ECO:0000256" key="9">
    <source>
        <dbReference type="ARBA" id="ARBA00023136"/>
    </source>
</evidence>
<dbReference type="InterPro" id="IPR006419">
    <property type="entry name" value="NMN_transpt_PnuC"/>
</dbReference>
<dbReference type="Pfam" id="PF04973">
    <property type="entry name" value="NMN_transporter"/>
    <property type="match status" value="1"/>
</dbReference>
<keyword evidence="7 10" id="KW-0812">Transmembrane</keyword>
<dbReference type="RefSeq" id="WP_264814242.1">
    <property type="nucleotide sequence ID" value="NZ_BAPV01000003.1"/>
</dbReference>
<keyword evidence="9 10" id="KW-0472">Membrane</keyword>
<keyword evidence="6" id="KW-1003">Cell membrane</keyword>
<evidence type="ECO:0000256" key="4">
    <source>
        <dbReference type="ARBA" id="ARBA00017522"/>
    </source>
</evidence>
<dbReference type="NCBIfam" id="TIGR01528">
    <property type="entry name" value="NMN_trans_PnuC"/>
    <property type="match status" value="1"/>
</dbReference>
<comment type="caution">
    <text evidence="11">The sequence shown here is derived from an EMBL/GenBank/DDBJ whole genome shotgun (WGS) entry which is preliminary data.</text>
</comment>
<evidence type="ECO:0000313" key="11">
    <source>
        <dbReference type="EMBL" id="GBQ84074.1"/>
    </source>
</evidence>
<comment type="subcellular location">
    <subcellularLocation>
        <location evidence="2">Cell membrane</location>
        <topology evidence="2">Multi-pass membrane protein</topology>
    </subcellularLocation>
</comment>
<feature type="transmembrane region" description="Helical" evidence="10">
    <location>
        <begin position="136"/>
        <end position="153"/>
    </location>
</feature>
<gene>
    <name evidence="11" type="ORF">AA0535_0409</name>
</gene>
<organism evidence="11 12">
    <name type="scientific">Asaia krungthepensis NRIC 0535</name>
    <dbReference type="NCBI Taxonomy" id="1307925"/>
    <lineage>
        <taxon>Bacteria</taxon>
        <taxon>Pseudomonadati</taxon>
        <taxon>Pseudomonadota</taxon>
        <taxon>Alphaproteobacteria</taxon>
        <taxon>Acetobacterales</taxon>
        <taxon>Acetobacteraceae</taxon>
        <taxon>Asaia</taxon>
    </lineage>
</organism>
<keyword evidence="8 10" id="KW-1133">Transmembrane helix</keyword>
<comment type="similarity">
    <text evidence="3">Belongs to the nicotinamide ribonucleoside (NR) uptake permease (TC 4.B.1) family.</text>
</comment>
<accession>A0ABQ0PXI1</accession>
<keyword evidence="12" id="KW-1185">Reference proteome</keyword>
<reference evidence="11" key="1">
    <citation type="submission" date="2013-04" db="EMBL/GenBank/DDBJ databases">
        <title>The genome sequencing project of 58 acetic acid bacteria.</title>
        <authorList>
            <person name="Okamoto-Kainuma A."/>
            <person name="Ishikawa M."/>
            <person name="Umino S."/>
            <person name="Koizumi Y."/>
            <person name="Shiwa Y."/>
            <person name="Yoshikawa H."/>
            <person name="Matsutani M."/>
            <person name="Matsushita K."/>
        </authorList>
    </citation>
    <scope>NUCLEOTIDE SEQUENCE</scope>
    <source>
        <strain evidence="11">NRIC 0535</strain>
    </source>
</reference>
<proteinExistence type="inferred from homology"/>
<dbReference type="PANTHER" id="PTHR36122">
    <property type="entry name" value="NICOTINAMIDE RIBOSIDE TRANSPORTER PNUC"/>
    <property type="match status" value="1"/>
</dbReference>
<evidence type="ECO:0000256" key="6">
    <source>
        <dbReference type="ARBA" id="ARBA00022475"/>
    </source>
</evidence>
<comment type="function">
    <text evidence="1">Required for nicotinamide riboside transport across the inner membrane.</text>
</comment>
<dbReference type="EMBL" id="BAPV01000003">
    <property type="protein sequence ID" value="GBQ84074.1"/>
    <property type="molecule type" value="Genomic_DNA"/>
</dbReference>
<dbReference type="Proteomes" id="UP001062776">
    <property type="component" value="Unassembled WGS sequence"/>
</dbReference>
<evidence type="ECO:0000313" key="12">
    <source>
        <dbReference type="Proteomes" id="UP001062776"/>
    </source>
</evidence>
<name>A0ABQ0PXI1_9PROT</name>
<evidence type="ECO:0000256" key="5">
    <source>
        <dbReference type="ARBA" id="ARBA00022448"/>
    </source>
</evidence>
<evidence type="ECO:0000256" key="3">
    <source>
        <dbReference type="ARBA" id="ARBA00006669"/>
    </source>
</evidence>